<dbReference type="InterPro" id="IPR036249">
    <property type="entry name" value="Thioredoxin-like_sf"/>
</dbReference>
<proteinExistence type="predicted"/>
<reference evidence="2 3" key="1">
    <citation type="journal article" date="2020" name="Biotechnol. Biofuels">
        <title>New insights from the biogas microbiome by comprehensive genome-resolved metagenomics of nearly 1600 species originating from multiple anaerobic digesters.</title>
        <authorList>
            <person name="Campanaro S."/>
            <person name="Treu L."/>
            <person name="Rodriguez-R L.M."/>
            <person name="Kovalovszki A."/>
            <person name="Ziels R.M."/>
            <person name="Maus I."/>
            <person name="Zhu X."/>
            <person name="Kougias P.G."/>
            <person name="Basile A."/>
            <person name="Luo G."/>
            <person name="Schluter A."/>
            <person name="Konstantinidis K.T."/>
            <person name="Angelidaki I."/>
        </authorList>
    </citation>
    <scope>NUCLEOTIDE SEQUENCE [LARGE SCALE GENOMIC DNA]</scope>
    <source>
        <strain evidence="2">AS15tlH2ME_198</strain>
    </source>
</reference>
<dbReference type="EMBL" id="JAAZHI010000170">
    <property type="protein sequence ID" value="NLA56326.1"/>
    <property type="molecule type" value="Genomic_DNA"/>
</dbReference>
<sequence length="312" mass="32907">MVDPAHVHDGCTPDRHRDAVVAGLVALTATTTPTTPAEPQQQGTVRPVVTVTGFNLAAEVIERSQQVPVIVLIGAPLQSGMKELRSRLTSLAEGAGLRWILGILDPDKDPGAAVQFRPRQVPSVFAVAGGTTVAVFEPGLPGRDIADWVEEVVRSTGGRLSGLDETEEEATHSAPAESGREAQLRRAAEAVDSGNFAGAVAVYEEMLASAPGDPVLRRARAAVSVLVRVQRMDRTRDPVQAAVEDPGDVDKVLDAADALVMLDQPGEAVELLATQVGEPRVRERALELLALLDPADPVVAATRQRVASALYA</sequence>
<evidence type="ECO:0000313" key="3">
    <source>
        <dbReference type="Proteomes" id="UP000557899"/>
    </source>
</evidence>
<gene>
    <name evidence="2" type="ORF">GX859_08530</name>
</gene>
<dbReference type="SUPFAM" id="SSF52833">
    <property type="entry name" value="Thioredoxin-like"/>
    <property type="match status" value="1"/>
</dbReference>
<comment type="caution">
    <text evidence="2">The sequence shown here is derived from an EMBL/GenBank/DDBJ whole genome shotgun (WGS) entry which is preliminary data.</text>
</comment>
<dbReference type="InterPro" id="IPR011990">
    <property type="entry name" value="TPR-like_helical_dom_sf"/>
</dbReference>
<feature type="region of interest" description="Disordered" evidence="1">
    <location>
        <begin position="159"/>
        <end position="181"/>
    </location>
</feature>
<protein>
    <submittedName>
        <fullName evidence="2">Tetratricopeptide repeat protein</fullName>
    </submittedName>
</protein>
<accession>A0A7X6SWB1</accession>
<dbReference type="AlphaFoldDB" id="A0A7X6SWB1"/>
<dbReference type="SUPFAM" id="SSF48452">
    <property type="entry name" value="TPR-like"/>
    <property type="match status" value="1"/>
</dbReference>
<evidence type="ECO:0000256" key="1">
    <source>
        <dbReference type="SAM" id="MobiDB-lite"/>
    </source>
</evidence>
<organism evidence="2 3">
    <name type="scientific">Corynebacterium humireducens</name>
    <dbReference type="NCBI Taxonomy" id="1223514"/>
    <lineage>
        <taxon>Bacteria</taxon>
        <taxon>Bacillati</taxon>
        <taxon>Actinomycetota</taxon>
        <taxon>Actinomycetes</taxon>
        <taxon>Mycobacteriales</taxon>
        <taxon>Corynebacteriaceae</taxon>
        <taxon>Corynebacterium</taxon>
    </lineage>
</organism>
<dbReference type="Pfam" id="PF14561">
    <property type="entry name" value="TPR_20"/>
    <property type="match status" value="1"/>
</dbReference>
<evidence type="ECO:0000313" key="2">
    <source>
        <dbReference type="EMBL" id="NLA56326.1"/>
    </source>
</evidence>
<dbReference type="Proteomes" id="UP000557899">
    <property type="component" value="Unassembled WGS sequence"/>
</dbReference>
<name>A0A7X6SWB1_9CORY</name>